<protein>
    <submittedName>
        <fullName evidence="3">MaoC family dehydratase N-terminal domain-containing protein</fullName>
    </submittedName>
</protein>
<accession>A0ABW3VUB8</accession>
<dbReference type="RefSeq" id="WP_346093325.1">
    <property type="nucleotide sequence ID" value="NZ_BAABKS010000074.1"/>
</dbReference>
<feature type="region of interest" description="Disordered" evidence="1">
    <location>
        <begin position="274"/>
        <end position="302"/>
    </location>
</feature>
<dbReference type="EMBL" id="JBHTMB010000312">
    <property type="protein sequence ID" value="MFD1237911.1"/>
    <property type="molecule type" value="Genomic_DNA"/>
</dbReference>
<evidence type="ECO:0000259" key="2">
    <source>
        <dbReference type="Pfam" id="PF13452"/>
    </source>
</evidence>
<feature type="domain" description="FAS1-like dehydratase" evidence="2">
    <location>
        <begin position="88"/>
        <end position="149"/>
    </location>
</feature>
<dbReference type="Gene3D" id="3.10.129.10">
    <property type="entry name" value="Hotdog Thioesterase"/>
    <property type="match status" value="2"/>
</dbReference>
<organism evidence="3 4">
    <name type="scientific">Pseudonocardia benzenivorans</name>
    <dbReference type="NCBI Taxonomy" id="228005"/>
    <lineage>
        <taxon>Bacteria</taxon>
        <taxon>Bacillati</taxon>
        <taxon>Actinomycetota</taxon>
        <taxon>Actinomycetes</taxon>
        <taxon>Pseudonocardiales</taxon>
        <taxon>Pseudonocardiaceae</taxon>
        <taxon>Pseudonocardia</taxon>
    </lineage>
</organism>
<evidence type="ECO:0000313" key="3">
    <source>
        <dbReference type="EMBL" id="MFD1237911.1"/>
    </source>
</evidence>
<dbReference type="PANTHER" id="PTHR28152">
    <property type="entry name" value="HYDROXYACYL-THIOESTER DEHYDRATASE TYPE 2, MITOCHONDRIAL"/>
    <property type="match status" value="1"/>
</dbReference>
<keyword evidence="4" id="KW-1185">Reference proteome</keyword>
<dbReference type="InterPro" id="IPR052741">
    <property type="entry name" value="Mitochondrial_HTD2"/>
</dbReference>
<reference evidence="4" key="1">
    <citation type="journal article" date="2019" name="Int. J. Syst. Evol. Microbiol.">
        <title>The Global Catalogue of Microorganisms (GCM) 10K type strain sequencing project: providing services to taxonomists for standard genome sequencing and annotation.</title>
        <authorList>
            <consortium name="The Broad Institute Genomics Platform"/>
            <consortium name="The Broad Institute Genome Sequencing Center for Infectious Disease"/>
            <person name="Wu L."/>
            <person name="Ma J."/>
        </authorList>
    </citation>
    <scope>NUCLEOTIDE SEQUENCE [LARGE SCALE GENOMIC DNA]</scope>
    <source>
        <strain evidence="4">CCUG 49018</strain>
    </source>
</reference>
<evidence type="ECO:0000256" key="1">
    <source>
        <dbReference type="SAM" id="MobiDB-lite"/>
    </source>
</evidence>
<name>A0ABW3VUB8_9PSEU</name>
<proteinExistence type="predicted"/>
<dbReference type="InterPro" id="IPR029069">
    <property type="entry name" value="HotDog_dom_sf"/>
</dbReference>
<dbReference type="Proteomes" id="UP001597182">
    <property type="component" value="Unassembled WGS sequence"/>
</dbReference>
<evidence type="ECO:0000313" key="4">
    <source>
        <dbReference type="Proteomes" id="UP001597182"/>
    </source>
</evidence>
<dbReference type="Pfam" id="PF13452">
    <property type="entry name" value="FAS1_DH_region"/>
    <property type="match status" value="1"/>
</dbReference>
<dbReference type="PANTHER" id="PTHR28152:SF1">
    <property type="entry name" value="HYDROXYACYL-THIOESTER DEHYDRATASE TYPE 2, MITOCHONDRIAL"/>
    <property type="match status" value="1"/>
</dbReference>
<dbReference type="InterPro" id="IPR039569">
    <property type="entry name" value="FAS1-like_DH_region"/>
</dbReference>
<dbReference type="SUPFAM" id="SSF54637">
    <property type="entry name" value="Thioesterase/thiol ester dehydrase-isomerase"/>
    <property type="match status" value="2"/>
</dbReference>
<sequence length="302" mass="33071">MAANELAEHVADWAPGPVEETDRIGAWAARAFADVLDQPSPVEPAGVGGTGPVAGAALPPLWHRFHFLERAAQHELGEDGHVRESHFLPPIPDRRRMFAGGRVEWHSPVRVGDEVVRRSEIASLTPKSGRSGEMLFVTLRHEFRRDGELLLAEEEDLVYRTQKPGEERRVAVAAPAEPGPHTADGPWTARLEPDEVLLFRFSALTYNAHRIHHDFPYVTQVEGFPGLVVHGPLLALLLLELPRRHAPDRTVRSFEYRLRAPAFAGTTVLAAGGPVDGDPDRADLAAGTADGPPSITGTVRFR</sequence>
<gene>
    <name evidence="3" type="ORF">ACFQ34_31890</name>
</gene>
<comment type="caution">
    <text evidence="3">The sequence shown here is derived from an EMBL/GenBank/DDBJ whole genome shotgun (WGS) entry which is preliminary data.</text>
</comment>